<gene>
    <name evidence="1" type="ORF">ACFO0B_23625</name>
</gene>
<reference evidence="2" key="1">
    <citation type="journal article" date="2019" name="Int. J. Syst. Evol. Microbiol.">
        <title>The Global Catalogue of Microorganisms (GCM) 10K type strain sequencing project: providing services to taxonomists for standard genome sequencing and annotation.</title>
        <authorList>
            <consortium name="The Broad Institute Genomics Platform"/>
            <consortium name="The Broad Institute Genome Sequencing Center for Infectious Disease"/>
            <person name="Wu L."/>
            <person name="Ma J."/>
        </authorList>
    </citation>
    <scope>NUCLEOTIDE SEQUENCE [LARGE SCALE GENOMIC DNA]</scope>
    <source>
        <strain evidence="2">CGMCC 4.7330</strain>
    </source>
</reference>
<organism evidence="1 2">
    <name type="scientific">Nocardia jiangsuensis</name>
    <dbReference type="NCBI Taxonomy" id="1691563"/>
    <lineage>
        <taxon>Bacteria</taxon>
        <taxon>Bacillati</taxon>
        <taxon>Actinomycetota</taxon>
        <taxon>Actinomycetes</taxon>
        <taxon>Mycobacteriales</taxon>
        <taxon>Nocardiaceae</taxon>
        <taxon>Nocardia</taxon>
    </lineage>
</organism>
<evidence type="ECO:0008006" key="3">
    <source>
        <dbReference type="Google" id="ProtNLM"/>
    </source>
</evidence>
<proteinExistence type="predicted"/>
<evidence type="ECO:0000313" key="2">
    <source>
        <dbReference type="Proteomes" id="UP001595696"/>
    </source>
</evidence>
<protein>
    <recommendedName>
        <fullName evidence="3">DUF4254 domain-containing protein</fullName>
    </recommendedName>
</protein>
<dbReference type="Proteomes" id="UP001595696">
    <property type="component" value="Unassembled WGS sequence"/>
</dbReference>
<dbReference type="RefSeq" id="WP_378614752.1">
    <property type="nucleotide sequence ID" value="NZ_JBHSAX010000019.1"/>
</dbReference>
<comment type="caution">
    <text evidence="1">The sequence shown here is derived from an EMBL/GenBank/DDBJ whole genome shotgun (WGS) entry which is preliminary data.</text>
</comment>
<keyword evidence="2" id="KW-1185">Reference proteome</keyword>
<dbReference type="EMBL" id="JBHSAX010000019">
    <property type="protein sequence ID" value="MFC3964987.1"/>
    <property type="molecule type" value="Genomic_DNA"/>
</dbReference>
<sequence length="146" mass="16244">MSVPRPTLPHWRELTSVFRFPPRPHDTQLLQRAHMLAAVHRVRAGKPARDAAFEAGRTALRRHIAEWIIEQTGVHPDAAAQCATVIDDMAAAHITAERLLQSNPPPSAERLHAAWSDVGYLAAHWADLVAEVVDGQPPVRRPLKCR</sequence>
<evidence type="ECO:0000313" key="1">
    <source>
        <dbReference type="EMBL" id="MFC3964987.1"/>
    </source>
</evidence>
<name>A0ABV8E0D7_9NOCA</name>
<accession>A0ABV8E0D7</accession>